<gene>
    <name evidence="7" type="ORF">PAC_02478</name>
</gene>
<dbReference type="EMBL" id="FJOG01000003">
    <property type="protein sequence ID" value="CZR52601.1"/>
    <property type="molecule type" value="Genomic_DNA"/>
</dbReference>
<keyword evidence="2" id="KW-0805">Transcription regulation</keyword>
<dbReference type="PANTHER" id="PTHR47840">
    <property type="entry name" value="ZN(II)2CYS6 TRANSCRIPTION FACTOR (EUROFUNG)-RELATED"/>
    <property type="match status" value="1"/>
</dbReference>
<dbReference type="GO" id="GO:0006351">
    <property type="term" value="P:DNA-templated transcription"/>
    <property type="evidence" value="ECO:0007669"/>
    <property type="project" value="InterPro"/>
</dbReference>
<evidence type="ECO:0000256" key="3">
    <source>
        <dbReference type="ARBA" id="ARBA00023163"/>
    </source>
</evidence>
<dbReference type="CDD" id="cd12148">
    <property type="entry name" value="fungal_TF_MHR"/>
    <property type="match status" value="1"/>
</dbReference>
<feature type="region of interest" description="Disordered" evidence="5">
    <location>
        <begin position="143"/>
        <end position="190"/>
    </location>
</feature>
<feature type="compositionally biased region" description="Polar residues" evidence="5">
    <location>
        <begin position="144"/>
        <end position="176"/>
    </location>
</feature>
<keyword evidence="1" id="KW-0479">Metal-binding</keyword>
<feature type="domain" description="Zn(2)-C6 fungal-type" evidence="6">
    <location>
        <begin position="29"/>
        <end position="60"/>
    </location>
</feature>
<feature type="compositionally biased region" description="Basic and acidic residues" evidence="5">
    <location>
        <begin position="177"/>
        <end position="190"/>
    </location>
</feature>
<dbReference type="InterPro" id="IPR007219">
    <property type="entry name" value="XnlR_reg_dom"/>
</dbReference>
<feature type="region of interest" description="Disordered" evidence="5">
    <location>
        <begin position="103"/>
        <end position="124"/>
    </location>
</feature>
<dbReference type="GO" id="GO:0008270">
    <property type="term" value="F:zinc ion binding"/>
    <property type="evidence" value="ECO:0007669"/>
    <property type="project" value="InterPro"/>
</dbReference>
<name>A0A1L7WIK2_9HELO</name>
<evidence type="ECO:0000259" key="6">
    <source>
        <dbReference type="PROSITE" id="PS50048"/>
    </source>
</evidence>
<evidence type="ECO:0000313" key="7">
    <source>
        <dbReference type="EMBL" id="CZR52601.1"/>
    </source>
</evidence>
<dbReference type="OrthoDB" id="6509908at2759"/>
<dbReference type="SMART" id="SM00906">
    <property type="entry name" value="Fungal_trans"/>
    <property type="match status" value="1"/>
</dbReference>
<dbReference type="GO" id="GO:0000981">
    <property type="term" value="F:DNA-binding transcription factor activity, RNA polymerase II-specific"/>
    <property type="evidence" value="ECO:0007669"/>
    <property type="project" value="InterPro"/>
</dbReference>
<protein>
    <recommendedName>
        <fullName evidence="6">Zn(2)-C6 fungal-type domain-containing protein</fullName>
    </recommendedName>
</protein>
<proteinExistence type="predicted"/>
<dbReference type="PROSITE" id="PS00463">
    <property type="entry name" value="ZN2_CY6_FUNGAL_1"/>
    <property type="match status" value="1"/>
</dbReference>
<evidence type="ECO:0000256" key="2">
    <source>
        <dbReference type="ARBA" id="ARBA00023015"/>
    </source>
</evidence>
<dbReference type="CDD" id="cd00067">
    <property type="entry name" value="GAL4"/>
    <property type="match status" value="1"/>
</dbReference>
<dbReference type="GO" id="GO:0003677">
    <property type="term" value="F:DNA binding"/>
    <property type="evidence" value="ECO:0007669"/>
    <property type="project" value="InterPro"/>
</dbReference>
<evidence type="ECO:0000313" key="8">
    <source>
        <dbReference type="Proteomes" id="UP000184330"/>
    </source>
</evidence>
<dbReference type="Proteomes" id="UP000184330">
    <property type="component" value="Unassembled WGS sequence"/>
</dbReference>
<evidence type="ECO:0000256" key="5">
    <source>
        <dbReference type="SAM" id="MobiDB-lite"/>
    </source>
</evidence>
<sequence length="702" mass="79320">MAEKNHTQEREAETESFVRRKKLRKGTQSCIECRRRKIRCTWLSGDSIICSPCSARGSRCKSQQDRIVPLSNIENLTLRDRVVRLESMLEQVIQVLPTMKIQHNKPVESSGDGSDTEGITEPWDEVDDRAPFVSVLDDAELLSPRSTGLNNSSKTPNSQTPTTIESRSYIASPTKSSDTDQTERHEQKRTKVCERLRSTLPRYDEMISTLRANGSWWNHFYRKTHPFGGIGELSLPAYAAQLYTSTDPLDLAILMMAYVRSSNRDHHLYSLVERLVLSEPTWLQTIHGLECLLLLAKVYTDGGQPRRSWCLYRQGLNTAQLMGLYRHQQQDPKSYMVWTTLYLGDRFCSLLLGLPYGINDAHFLHPEVSNTGERDFLPHQFTHQCASIAGKIMDRNLAGGIISYAQTVELDEKLSTAAASMPPEWWEVPMTVSGSQHEVDQTRTRFQQHFYFFQIKKYLHLPFLINSSASDPYHHSKLICIEAARQMLKLYLKLSTTVNGEKLFECKTSDFMGFMAGAVMLIGLSKLEAGPSLVLSDEDLQLIASTKSIFQDNEKEGCRLSSQCHKALMLLSSIDDRTDTSVSEPIKIPIPYFGVVVRRQAKRNSTRPLSNSHSRPSRVSTSTTPTTQVAATPSADAGEAGFDNTCSLSYPPIDFSYPMLEDMSWEIDDFGNFAGLDPTTWLNAGTMDIDQDWTMFLNDNLP</sequence>
<keyword evidence="3" id="KW-0804">Transcription</keyword>
<feature type="compositionally biased region" description="Low complexity" evidence="5">
    <location>
        <begin position="612"/>
        <end position="635"/>
    </location>
</feature>
<dbReference type="SUPFAM" id="SSF57701">
    <property type="entry name" value="Zn2/Cys6 DNA-binding domain"/>
    <property type="match status" value="1"/>
</dbReference>
<dbReference type="STRING" id="576137.A0A1L7WIK2"/>
<reference evidence="7 8" key="1">
    <citation type="submission" date="2016-03" db="EMBL/GenBank/DDBJ databases">
        <authorList>
            <person name="Ploux O."/>
        </authorList>
    </citation>
    <scope>NUCLEOTIDE SEQUENCE [LARGE SCALE GENOMIC DNA]</scope>
    <source>
        <strain evidence="7 8">UAMH 11012</strain>
    </source>
</reference>
<keyword evidence="4" id="KW-0539">Nucleus</keyword>
<dbReference type="Gene3D" id="4.10.240.10">
    <property type="entry name" value="Zn(2)-C6 fungal-type DNA-binding domain"/>
    <property type="match status" value="1"/>
</dbReference>
<evidence type="ECO:0000256" key="4">
    <source>
        <dbReference type="ARBA" id="ARBA00023242"/>
    </source>
</evidence>
<dbReference type="PANTHER" id="PTHR47840:SF1">
    <property type="entry name" value="ZN(II)2CYS6 TRANSCRIPTION FACTOR (EUROFUNG)"/>
    <property type="match status" value="1"/>
</dbReference>
<dbReference type="PROSITE" id="PS50048">
    <property type="entry name" value="ZN2_CY6_FUNGAL_2"/>
    <property type="match status" value="1"/>
</dbReference>
<evidence type="ECO:0000256" key="1">
    <source>
        <dbReference type="ARBA" id="ARBA00022723"/>
    </source>
</evidence>
<dbReference type="InterPro" id="IPR036864">
    <property type="entry name" value="Zn2-C6_fun-type_DNA-bd_sf"/>
</dbReference>
<feature type="region of interest" description="Disordered" evidence="5">
    <location>
        <begin position="603"/>
        <end position="638"/>
    </location>
</feature>
<organism evidence="7 8">
    <name type="scientific">Phialocephala subalpina</name>
    <dbReference type="NCBI Taxonomy" id="576137"/>
    <lineage>
        <taxon>Eukaryota</taxon>
        <taxon>Fungi</taxon>
        <taxon>Dikarya</taxon>
        <taxon>Ascomycota</taxon>
        <taxon>Pezizomycotina</taxon>
        <taxon>Leotiomycetes</taxon>
        <taxon>Helotiales</taxon>
        <taxon>Mollisiaceae</taxon>
        <taxon>Phialocephala</taxon>
        <taxon>Phialocephala fortinii species complex</taxon>
    </lineage>
</organism>
<accession>A0A1L7WIK2</accession>
<dbReference type="InterPro" id="IPR001138">
    <property type="entry name" value="Zn2Cys6_DnaBD"/>
</dbReference>
<dbReference type="AlphaFoldDB" id="A0A1L7WIK2"/>
<keyword evidence="8" id="KW-1185">Reference proteome</keyword>